<dbReference type="NCBIfam" id="TIGR00728">
    <property type="entry name" value="OPT_sfam"/>
    <property type="match status" value="1"/>
</dbReference>
<comment type="caution">
    <text evidence="9">The sequence shown here is derived from an EMBL/GenBank/DDBJ whole genome shotgun (WGS) entry which is preliminary data.</text>
</comment>
<reference evidence="9" key="1">
    <citation type="submission" date="2021-03" db="EMBL/GenBank/DDBJ databases">
        <title>Comparative genomics and phylogenomic investigation of the class Geoglossomycetes provide insights into ecological specialization and systematics.</title>
        <authorList>
            <person name="Melie T."/>
            <person name="Pirro S."/>
            <person name="Miller A.N."/>
            <person name="Quandt A."/>
        </authorList>
    </citation>
    <scope>NUCLEOTIDE SEQUENCE</scope>
    <source>
        <strain evidence="9">GBOQ0MN5Z8</strain>
    </source>
</reference>
<gene>
    <name evidence="9" type="ORF">FGG08_005519</name>
</gene>
<keyword evidence="6 8" id="KW-0472">Membrane</keyword>
<evidence type="ECO:0000256" key="2">
    <source>
        <dbReference type="ARBA" id="ARBA00008807"/>
    </source>
</evidence>
<proteinExistence type="inferred from homology"/>
<evidence type="ECO:0000256" key="3">
    <source>
        <dbReference type="ARBA" id="ARBA00022448"/>
    </source>
</evidence>
<feature type="region of interest" description="Disordered" evidence="7">
    <location>
        <begin position="231"/>
        <end position="251"/>
    </location>
</feature>
<evidence type="ECO:0000256" key="8">
    <source>
        <dbReference type="SAM" id="Phobius"/>
    </source>
</evidence>
<keyword evidence="10" id="KW-1185">Reference proteome</keyword>
<evidence type="ECO:0000256" key="7">
    <source>
        <dbReference type="SAM" id="MobiDB-lite"/>
    </source>
</evidence>
<organism evidence="9 10">
    <name type="scientific">Glutinoglossum americanum</name>
    <dbReference type="NCBI Taxonomy" id="1670608"/>
    <lineage>
        <taxon>Eukaryota</taxon>
        <taxon>Fungi</taxon>
        <taxon>Dikarya</taxon>
        <taxon>Ascomycota</taxon>
        <taxon>Pezizomycotina</taxon>
        <taxon>Geoglossomycetes</taxon>
        <taxon>Geoglossales</taxon>
        <taxon>Geoglossaceae</taxon>
        <taxon>Glutinoglossum</taxon>
    </lineage>
</organism>
<feature type="transmembrane region" description="Helical" evidence="8">
    <location>
        <begin position="323"/>
        <end position="340"/>
    </location>
</feature>
<dbReference type="GO" id="GO:0035673">
    <property type="term" value="F:oligopeptide transmembrane transporter activity"/>
    <property type="evidence" value="ECO:0007669"/>
    <property type="project" value="InterPro"/>
</dbReference>
<keyword evidence="4 8" id="KW-0812">Transmembrane</keyword>
<feature type="transmembrane region" description="Helical" evidence="8">
    <location>
        <begin position="455"/>
        <end position="474"/>
    </location>
</feature>
<comment type="subcellular location">
    <subcellularLocation>
        <location evidence="1">Membrane</location>
        <topology evidence="1">Multi-pass membrane protein</topology>
    </subcellularLocation>
</comment>
<evidence type="ECO:0000313" key="10">
    <source>
        <dbReference type="Proteomes" id="UP000698800"/>
    </source>
</evidence>
<feature type="transmembrane region" description="Helical" evidence="8">
    <location>
        <begin position="157"/>
        <end position="175"/>
    </location>
</feature>
<feature type="transmembrane region" description="Helical" evidence="8">
    <location>
        <begin position="360"/>
        <end position="381"/>
    </location>
</feature>
<evidence type="ECO:0000256" key="1">
    <source>
        <dbReference type="ARBA" id="ARBA00004141"/>
    </source>
</evidence>
<dbReference type="PANTHER" id="PTHR31645">
    <property type="entry name" value="OLIGOPEPTIDE TRANSPORTER YGL114W-RELATED"/>
    <property type="match status" value="1"/>
</dbReference>
<sequence>MAPDRGSLSRASRVEDAAGVLENHGDAMDTRRRRRSDARKYLASHAAEGQNFTARSILVGLGVGIIICFSNMYFGLQTGWISGMTMPSSLIGFAVFKTIAKHLSYPFTPVENVLVQTVAGAVGTMPLACGFVGVMPALEYLLSPSENGPLGLGLGKLVIWSLGICFFGVVFAVPLRREVLIRERLKFPSGTATALMIGVLHGDSKTAESKRQEVRDQTTNLITGGESLRRYSEGGEVSSQTEQTSEGDSSFGLDGRGSWKAKVKLLVYSFAISGFYTLMSYFIPILRDLPVFGHSLAGNWLWTLNPSPAYVGQGIIMGPATTMHMLLGAIIGWGVLSPLAKSRGWAPGPVDNWEHGSKGWIVWVSLAIMLADSLVSLGWLAGRPLFQFGRGWVLENVGRADRGSLFRFGQPTGGYSTLAPGDSISELDEAGSPPEDKDMPEEDAPPEHLVGNRTVAIGLIASVLFCIGTIHLVFGELVPMYAIVTAVIAALLLSIMGVRALGETDLNPVSGISKLTQLFFSLIIPQPNRNSVLINLIAGAVSEAGAQQAGDLMQDLKTGHLLGAAPKAQFHGQLIGSFVGAIASAAVYKLYTTVYPIPGDLFQVPTAYVWIFTARLVTGKGLPPMARQWASGAAVLFAIGTSTRIVGKGKRWHCLIPGGIAVAVGEFAKAPSLFVPPLELRLTS</sequence>
<feature type="transmembrane region" description="Helical" evidence="8">
    <location>
        <begin position="57"/>
        <end position="74"/>
    </location>
</feature>
<protein>
    <recommendedName>
        <fullName evidence="11">Oligopeptide transporter</fullName>
    </recommendedName>
</protein>
<evidence type="ECO:0000256" key="4">
    <source>
        <dbReference type="ARBA" id="ARBA00022692"/>
    </source>
</evidence>
<evidence type="ECO:0000256" key="5">
    <source>
        <dbReference type="ARBA" id="ARBA00022989"/>
    </source>
</evidence>
<evidence type="ECO:0008006" key="11">
    <source>
        <dbReference type="Google" id="ProtNLM"/>
    </source>
</evidence>
<feature type="region of interest" description="Disordered" evidence="7">
    <location>
        <begin position="413"/>
        <end position="447"/>
    </location>
</feature>
<feature type="transmembrane region" description="Helical" evidence="8">
    <location>
        <begin position="112"/>
        <end position="137"/>
    </location>
</feature>
<accession>A0A9P8I3E8</accession>
<dbReference type="EMBL" id="JAGHQL010000133">
    <property type="protein sequence ID" value="KAH0537712.1"/>
    <property type="molecule type" value="Genomic_DNA"/>
</dbReference>
<dbReference type="PANTHER" id="PTHR31645:SF0">
    <property type="entry name" value="OLIGOPEPTIDE TRANSPORTER YGL114W-RELATED"/>
    <property type="match status" value="1"/>
</dbReference>
<feature type="transmembrane region" description="Helical" evidence="8">
    <location>
        <begin position="80"/>
        <end position="100"/>
    </location>
</feature>
<feature type="transmembrane region" description="Helical" evidence="8">
    <location>
        <begin position="480"/>
        <end position="501"/>
    </location>
</feature>
<dbReference type="GO" id="GO:0000329">
    <property type="term" value="C:fungal-type vacuole membrane"/>
    <property type="evidence" value="ECO:0007669"/>
    <property type="project" value="TreeGrafter"/>
</dbReference>
<evidence type="ECO:0000313" key="9">
    <source>
        <dbReference type="EMBL" id="KAH0537712.1"/>
    </source>
</evidence>
<keyword evidence="5 8" id="KW-1133">Transmembrane helix</keyword>
<feature type="transmembrane region" description="Helical" evidence="8">
    <location>
        <begin position="265"/>
        <end position="285"/>
    </location>
</feature>
<dbReference type="InterPro" id="IPR004813">
    <property type="entry name" value="OPT"/>
</dbReference>
<dbReference type="Pfam" id="PF03169">
    <property type="entry name" value="OPT"/>
    <property type="match status" value="1"/>
</dbReference>
<evidence type="ECO:0000256" key="6">
    <source>
        <dbReference type="ARBA" id="ARBA00023136"/>
    </source>
</evidence>
<dbReference type="OrthoDB" id="627262at2759"/>
<name>A0A9P8I3E8_9PEZI</name>
<dbReference type="InterPro" id="IPR045035">
    <property type="entry name" value="YSL-like"/>
</dbReference>
<comment type="similarity">
    <text evidence="2">Belongs to the oligopeptide OPT transporter family.</text>
</comment>
<dbReference type="AlphaFoldDB" id="A0A9P8I3E8"/>
<feature type="compositionally biased region" description="Polar residues" evidence="7">
    <location>
        <begin position="237"/>
        <end position="248"/>
    </location>
</feature>
<dbReference type="Proteomes" id="UP000698800">
    <property type="component" value="Unassembled WGS sequence"/>
</dbReference>
<keyword evidence="3" id="KW-0813">Transport</keyword>